<evidence type="ECO:0000313" key="2">
    <source>
        <dbReference type="Proteomes" id="UP001219605"/>
    </source>
</evidence>
<name>A0ABY7ZMF7_9ACTN</name>
<organism evidence="1 2">
    <name type="scientific">Micromonospora cathayae</name>
    <dbReference type="NCBI Taxonomy" id="3028804"/>
    <lineage>
        <taxon>Bacteria</taxon>
        <taxon>Bacillati</taxon>
        <taxon>Actinomycetota</taxon>
        <taxon>Actinomycetes</taxon>
        <taxon>Micromonosporales</taxon>
        <taxon>Micromonosporaceae</taxon>
        <taxon>Micromonospora</taxon>
    </lineage>
</organism>
<keyword evidence="2" id="KW-1185">Reference proteome</keyword>
<accession>A0ABY7ZMF7</accession>
<evidence type="ECO:0008006" key="3">
    <source>
        <dbReference type="Google" id="ProtNLM"/>
    </source>
</evidence>
<reference evidence="1 2" key="1">
    <citation type="submission" date="2023-02" db="EMBL/GenBank/DDBJ databases">
        <authorList>
            <person name="Mo P."/>
        </authorList>
    </citation>
    <scope>NUCLEOTIDE SEQUENCE [LARGE SCALE GENOMIC DNA]</scope>
    <source>
        <strain evidence="1 2">HUAS 3</strain>
    </source>
</reference>
<gene>
    <name evidence="1" type="ORF">PVK37_26815</name>
</gene>
<protein>
    <recommendedName>
        <fullName evidence="3">Resolvase/invertase-type recombinase catalytic domain-containing protein</fullName>
    </recommendedName>
</protein>
<proteinExistence type="predicted"/>
<dbReference type="EMBL" id="CP118615">
    <property type="protein sequence ID" value="WDZ84043.1"/>
    <property type="molecule type" value="Genomic_DNA"/>
</dbReference>
<dbReference type="RefSeq" id="WP_275030600.1">
    <property type="nucleotide sequence ID" value="NZ_CP118615.1"/>
</dbReference>
<evidence type="ECO:0000313" key="1">
    <source>
        <dbReference type="EMBL" id="WDZ84043.1"/>
    </source>
</evidence>
<sequence>MRTSSVRTAGACPTDDMEDLVDVELLRGSCPACEVAIGETHADDCDVAECLATGRKRMWCRAQRDSAGHDCGRADWTGRWPGHAESREFGWHVRWDADAQRWERCSPDVEGSGPDLSRLYEHARWDSAARRWRRCRAVAFSRAMRGGRATIEELAKPVRRWCAEQGYELVGVHVGTRGWRETVHDLAAGRADMVAVPSVEQLGLASKQVFERIKAVHAAGGKVVGPHVRVNADGTVVESLIAGE</sequence>
<dbReference type="Proteomes" id="UP001219605">
    <property type="component" value="Chromosome"/>
</dbReference>